<name>A0ABQ5C7U1_9ASTR</name>
<sequence length="268" mass="29177">MPRTDFIDISSNESSPMQNHPMNTTQSLYPTNTTIDITLALTIPPPTISQTISTQEVMVSPLAPRALVFSTLPSLPLKPHPFLTSLDDLPPRNSNPLPSSLSQGLSQTLLIPTPVDFEPSFPLINPSINGRISPVALASSIMMMEPQRTGLQYRCKRRCEASPAVEGVLVTSGFKLSSSVESSASHVILSDTETAVDEVPAIVPEDNLETELSEASSSPDYVPASPDYVPATPDYFPGSDKESDQRSRSRRTPRRTILLATTYLRQLD</sequence>
<feature type="compositionally biased region" description="Polar residues" evidence="1">
    <location>
        <begin position="9"/>
        <end position="26"/>
    </location>
</feature>
<evidence type="ECO:0000313" key="2">
    <source>
        <dbReference type="EMBL" id="GJT22051.1"/>
    </source>
</evidence>
<reference evidence="2" key="2">
    <citation type="submission" date="2022-01" db="EMBL/GenBank/DDBJ databases">
        <authorList>
            <person name="Yamashiro T."/>
            <person name="Shiraishi A."/>
            <person name="Satake H."/>
            <person name="Nakayama K."/>
        </authorList>
    </citation>
    <scope>NUCLEOTIDE SEQUENCE</scope>
</reference>
<dbReference type="EMBL" id="BQNB010013938">
    <property type="protein sequence ID" value="GJT22051.1"/>
    <property type="molecule type" value="Genomic_DNA"/>
</dbReference>
<proteinExistence type="predicted"/>
<organism evidence="2 3">
    <name type="scientific">Tanacetum coccineum</name>
    <dbReference type="NCBI Taxonomy" id="301880"/>
    <lineage>
        <taxon>Eukaryota</taxon>
        <taxon>Viridiplantae</taxon>
        <taxon>Streptophyta</taxon>
        <taxon>Embryophyta</taxon>
        <taxon>Tracheophyta</taxon>
        <taxon>Spermatophyta</taxon>
        <taxon>Magnoliopsida</taxon>
        <taxon>eudicotyledons</taxon>
        <taxon>Gunneridae</taxon>
        <taxon>Pentapetalae</taxon>
        <taxon>asterids</taxon>
        <taxon>campanulids</taxon>
        <taxon>Asterales</taxon>
        <taxon>Asteraceae</taxon>
        <taxon>Asteroideae</taxon>
        <taxon>Anthemideae</taxon>
        <taxon>Anthemidinae</taxon>
        <taxon>Tanacetum</taxon>
    </lineage>
</organism>
<keyword evidence="3" id="KW-1185">Reference proteome</keyword>
<feature type="region of interest" description="Disordered" evidence="1">
    <location>
        <begin position="1"/>
        <end position="26"/>
    </location>
</feature>
<evidence type="ECO:0000313" key="3">
    <source>
        <dbReference type="Proteomes" id="UP001151760"/>
    </source>
</evidence>
<protein>
    <submittedName>
        <fullName evidence="2">Uncharacterized protein</fullName>
    </submittedName>
</protein>
<accession>A0ABQ5C7U1</accession>
<evidence type="ECO:0000256" key="1">
    <source>
        <dbReference type="SAM" id="MobiDB-lite"/>
    </source>
</evidence>
<dbReference type="Proteomes" id="UP001151760">
    <property type="component" value="Unassembled WGS sequence"/>
</dbReference>
<comment type="caution">
    <text evidence="2">The sequence shown here is derived from an EMBL/GenBank/DDBJ whole genome shotgun (WGS) entry which is preliminary data.</text>
</comment>
<reference evidence="2" key="1">
    <citation type="journal article" date="2022" name="Int. J. Mol. Sci.">
        <title>Draft Genome of Tanacetum Coccineum: Genomic Comparison of Closely Related Tanacetum-Family Plants.</title>
        <authorList>
            <person name="Yamashiro T."/>
            <person name="Shiraishi A."/>
            <person name="Nakayama K."/>
            <person name="Satake H."/>
        </authorList>
    </citation>
    <scope>NUCLEOTIDE SEQUENCE</scope>
</reference>
<feature type="region of interest" description="Disordered" evidence="1">
    <location>
        <begin position="208"/>
        <end position="255"/>
    </location>
</feature>
<gene>
    <name evidence="2" type="ORF">Tco_0891988</name>
</gene>